<dbReference type="SUPFAM" id="SSF53041">
    <property type="entry name" value="Resolvase-like"/>
    <property type="match status" value="1"/>
</dbReference>
<dbReference type="OrthoDB" id="9784557at2"/>
<dbReference type="Pfam" id="PF00239">
    <property type="entry name" value="Resolvase"/>
    <property type="match status" value="1"/>
</dbReference>
<dbReference type="Pfam" id="PF13408">
    <property type="entry name" value="Zn_ribbon_recom"/>
    <property type="match status" value="1"/>
</dbReference>
<gene>
    <name evidence="3" type="ORF">D5281_17385</name>
</gene>
<dbReference type="PROSITE" id="PS51736">
    <property type="entry name" value="RECOMBINASES_3"/>
    <property type="match status" value="1"/>
</dbReference>
<dbReference type="InterPro" id="IPR050639">
    <property type="entry name" value="SSR_resolvase"/>
</dbReference>
<dbReference type="Gene3D" id="3.90.1750.20">
    <property type="entry name" value="Putative Large Serine Recombinase, Chain B, Domain 2"/>
    <property type="match status" value="1"/>
</dbReference>
<dbReference type="InterPro" id="IPR038109">
    <property type="entry name" value="DNA_bind_recomb_sf"/>
</dbReference>
<feature type="domain" description="Resolvase/invertase-type recombinase catalytic" evidence="1">
    <location>
        <begin position="20"/>
        <end position="172"/>
    </location>
</feature>
<dbReference type="SMART" id="SM00857">
    <property type="entry name" value="Resolvase"/>
    <property type="match status" value="1"/>
</dbReference>
<name>A0A9X5BI00_9FIRM</name>
<dbReference type="GO" id="GO:0000150">
    <property type="term" value="F:DNA strand exchange activity"/>
    <property type="evidence" value="ECO:0007669"/>
    <property type="project" value="InterPro"/>
</dbReference>
<dbReference type="PANTHER" id="PTHR30461:SF23">
    <property type="entry name" value="DNA RECOMBINASE-RELATED"/>
    <property type="match status" value="1"/>
</dbReference>
<protein>
    <recommendedName>
        <fullName evidence="5">Recombinase</fullName>
    </recommendedName>
</protein>
<reference evidence="3" key="1">
    <citation type="submission" date="2018-09" db="EMBL/GenBank/DDBJ databases">
        <title>Murine metabolic-syndrome-specific gut microbial biobank.</title>
        <authorList>
            <person name="Liu C."/>
        </authorList>
    </citation>
    <scope>NUCLEOTIDE SEQUENCE</scope>
    <source>
        <strain evidence="3">D42-62</strain>
    </source>
</reference>
<evidence type="ECO:0000259" key="2">
    <source>
        <dbReference type="PROSITE" id="PS51737"/>
    </source>
</evidence>
<comment type="caution">
    <text evidence="3">The sequence shown here is derived from an EMBL/GenBank/DDBJ whole genome shotgun (WGS) entry which is preliminary data.</text>
</comment>
<keyword evidence="4" id="KW-1185">Reference proteome</keyword>
<evidence type="ECO:0000313" key="4">
    <source>
        <dbReference type="Proteomes" id="UP001154420"/>
    </source>
</evidence>
<dbReference type="PROSITE" id="PS51737">
    <property type="entry name" value="RECOMBINASE_DNA_BIND"/>
    <property type="match status" value="1"/>
</dbReference>
<dbReference type="Pfam" id="PF07508">
    <property type="entry name" value="Recombinase"/>
    <property type="match status" value="1"/>
</dbReference>
<organism evidence="3 4">
    <name type="scientific">Parablautia muri</name>
    <dbReference type="NCBI Taxonomy" id="2320879"/>
    <lineage>
        <taxon>Bacteria</taxon>
        <taxon>Bacillati</taxon>
        <taxon>Bacillota</taxon>
        <taxon>Clostridia</taxon>
        <taxon>Lachnospirales</taxon>
        <taxon>Lachnospiraceae</taxon>
        <taxon>Parablautia</taxon>
    </lineage>
</organism>
<dbReference type="Gene3D" id="3.40.50.1390">
    <property type="entry name" value="Resolvase, N-terminal catalytic domain"/>
    <property type="match status" value="1"/>
</dbReference>
<dbReference type="InterPro" id="IPR006119">
    <property type="entry name" value="Resolv_N"/>
</dbReference>
<dbReference type="Proteomes" id="UP001154420">
    <property type="component" value="Unassembled WGS sequence"/>
</dbReference>
<dbReference type="EMBL" id="QZDT01000035">
    <property type="protein sequence ID" value="NBJ94310.1"/>
    <property type="molecule type" value="Genomic_DNA"/>
</dbReference>
<accession>A0A9X5BI00</accession>
<dbReference type="GO" id="GO:0003677">
    <property type="term" value="F:DNA binding"/>
    <property type="evidence" value="ECO:0007669"/>
    <property type="project" value="InterPro"/>
</dbReference>
<feature type="domain" description="Recombinase" evidence="2">
    <location>
        <begin position="180"/>
        <end position="322"/>
    </location>
</feature>
<evidence type="ECO:0000259" key="1">
    <source>
        <dbReference type="PROSITE" id="PS51736"/>
    </source>
</evidence>
<evidence type="ECO:0000313" key="3">
    <source>
        <dbReference type="EMBL" id="NBJ94310.1"/>
    </source>
</evidence>
<dbReference type="RefSeq" id="WP_160561350.1">
    <property type="nucleotide sequence ID" value="NZ_QZDT01000035.1"/>
</dbReference>
<dbReference type="InterPro" id="IPR011109">
    <property type="entry name" value="DNA_bind_recombinase_dom"/>
</dbReference>
<sequence>MARKSKKKQETKGQFEKVYSAGIYARLSVDSNERKNESIETQVEIAKDFIGCQDNMELYDIYIDLGKTGTNFERDGFERMMDDVRLRKIDCIVVKDLSRFGRNHIEMGDYIEKIFPFMGVRFIAVTDNFDSMDMSGSSETMGVNLKNLINEMYARDIAVKVKAGRKAKWDQGGYTGGIPPYGYRAEWNGDKKCLFVEAVTGDIVRKIFDLFLSGRNRKEIVVWLYENKIARPGQYHKSGQIYCHEEGKLEQWSVATVKRILTNPVYMGCLVRGRTCGKDYMMRGWHDIDSGVWLVKEHTHEAIISEEQFFEAAGQFEKSSLYCNPDGFTKKVPVEDDIFTDVLYCGDCGAKMKRVTAVKEFSSKNRVRTYSYKCPKSARIDSLKCKGKNITLNLLTDIVKEVARWEFALSGMCLEDFVEMSNRETEALKEGWLARLTQLDRKLEMIKVLGSEQYLRYRMGEMNEGSFQRRKEENDKNSASIREESRAVTEKLRRVESETARKNDFLYTLMEGSGKGELSLALVRTLFKKIEVYPKQRVKVTFAFERSQLPAYREGI</sequence>
<dbReference type="PANTHER" id="PTHR30461">
    <property type="entry name" value="DNA-INVERTASE FROM LAMBDOID PROPHAGE"/>
    <property type="match status" value="1"/>
</dbReference>
<evidence type="ECO:0008006" key="5">
    <source>
        <dbReference type="Google" id="ProtNLM"/>
    </source>
</evidence>
<dbReference type="InterPro" id="IPR025827">
    <property type="entry name" value="Zn_ribbon_recom_dom"/>
</dbReference>
<dbReference type="InterPro" id="IPR036162">
    <property type="entry name" value="Resolvase-like_N_sf"/>
</dbReference>
<dbReference type="AlphaFoldDB" id="A0A9X5BI00"/>
<proteinExistence type="predicted"/>